<dbReference type="OrthoDB" id="248495at2759"/>
<sequence length="722" mass="80473">MAVRLEKSQGLKMDELSSHTWSALGIQVEAVAPFQKSQTQEGLRGQREDNLEIMYNKDQIYQGDVEFSIEELRAQRYYKAMREKASHLNKMKQDLQLQIEQAQRKLHQRSSTAAPQQRFPEDKREASSSIQRPTGSCESAADTVKSAPLVIYSEQEEGCAVSSSSSVSREDDMNQSGSDAKLQKTAKPFTIYDESTQTNKISSSVSREDEINQSGSDAKLQKTAKTFTIYDENSQTNKISTSVSREDDMNQSGSDAKLQKTGTGKPFTMFEDNAQTSKTSSSTNRKSLKLPTLSLKAPKSKAELVTDKDASISRSEEAIINGHRNKTLCRSPNDTCEFARAAQLASSPFAGVDRQKTPETGLMENLSPADPESTKAANINETPEEKKLSPILEISQEWGGSTFCQDPTKRLNDAESSRSAERPETELENVSKWQDVCSLHVRSRIFDQSDVTSLPNFHRKAGLLPDTSDDLHLDGEQLFYCSKLGSVKDFSLYSSGTAAVLLKTDRSSVPWDFFIISQLRSRGCCDEQGCDVQISCHMFENGSVTLWRIPHGDTLQDLLCEPLARHDACLLVILLLELVRCFHSCRLLHGGLKPESLYFYHSGLTALDFSDSVDLHLQTDVTEAQDLPSAQQFIQQGLLAPSASPYQVDLISVAEITHRLLFNAPLQVKLVDSVWRLDEDSASQHGCPVEPLWREFFHMILNPEKSSELVLSDLINNVKNSL</sequence>
<feature type="region of interest" description="Disordered" evidence="1">
    <location>
        <begin position="161"/>
        <end position="218"/>
    </location>
</feature>
<accession>A0A8M2B7U1</accession>
<reference evidence="2" key="1">
    <citation type="submission" date="2011-07" db="UniProtKB">
        <authorList>
            <consortium name="Ensembl"/>
        </authorList>
    </citation>
    <scope>IDENTIFICATION</scope>
    <source>
        <strain evidence="2">Tuebingen</strain>
    </source>
</reference>
<dbReference type="PANTHER" id="PTHR14030:SF25">
    <property type="entry name" value="MITOTIC CHECKPOINT SERINE_THREONINE-PROTEIN KINASE BUB1 BETA"/>
    <property type="match status" value="1"/>
</dbReference>
<protein>
    <submittedName>
        <fullName evidence="2">BUB1 mitotic checkpoint serine/threonine kinase Ba</fullName>
    </submittedName>
    <submittedName>
        <fullName evidence="4">Mitotic checkpoint serine/threonine-protein kinase BUB1 beta isoform X1</fullName>
    </submittedName>
</protein>
<dbReference type="AlphaFoldDB" id="F1Q636"/>
<dbReference type="GO" id="GO:0000776">
    <property type="term" value="C:kinetochore"/>
    <property type="evidence" value="ECO:0000318"/>
    <property type="project" value="GO_Central"/>
</dbReference>
<dbReference type="InterPro" id="IPR015661">
    <property type="entry name" value="Bub1/Mad3"/>
</dbReference>
<proteinExistence type="evidence at protein level"/>
<accession>F1Q636</accession>
<dbReference type="GeneID" id="567931"/>
<dbReference type="RefSeq" id="XP_005160972.1">
    <property type="nucleotide sequence ID" value="XM_005160915.5"/>
</dbReference>
<evidence type="ECO:0000313" key="4">
    <source>
        <dbReference type="RefSeq" id="XP_005160972.1"/>
    </source>
</evidence>
<dbReference type="GO" id="GO:0004672">
    <property type="term" value="F:protein kinase activity"/>
    <property type="evidence" value="ECO:0000318"/>
    <property type="project" value="GO_Central"/>
</dbReference>
<feature type="compositionally biased region" description="Polar residues" evidence="1">
    <location>
        <begin position="193"/>
        <end position="205"/>
    </location>
</feature>
<feature type="compositionally biased region" description="Low complexity" evidence="1">
    <location>
        <begin position="276"/>
        <end position="285"/>
    </location>
</feature>
<dbReference type="PaxDb" id="7955-ENSDARP00000101544"/>
<dbReference type="EMBL" id="AL772143">
    <property type="status" value="NOT_ANNOTATED_CDS"/>
    <property type="molecule type" value="Genomic_DNA"/>
</dbReference>
<name>F1Q636_DANRE</name>
<reference evidence="2 3" key="2">
    <citation type="journal article" date="2013" name="Nature">
        <title>The zebrafish reference genome sequence and its relationship to the human genome.</title>
        <authorList>
            <consortium name="Genome Reference Consortium Zebrafish"/>
            <person name="Howe K."/>
            <person name="Clark M.D."/>
            <person name="Torroja C.F."/>
            <person name="Torrance J."/>
            <person name="Berthelot C."/>
            <person name="Muffato M."/>
            <person name="Collins J.E."/>
            <person name="Humphray S."/>
            <person name="McLaren K."/>
            <person name="Matthews L."/>
            <person name="McLaren S."/>
            <person name="Sealy I."/>
            <person name="Caccamo M."/>
            <person name="Churcher C."/>
            <person name="Scott C."/>
            <person name="Barrett J.C."/>
            <person name="Koch R."/>
            <person name="Rauch G.J."/>
            <person name="White S."/>
            <person name="Chow W."/>
            <person name="Kilian B."/>
            <person name="Quintais L.T."/>
            <person name="Guerra-Assuncao J.A."/>
            <person name="Zhou Y."/>
            <person name="Gu Y."/>
            <person name="Yen J."/>
            <person name="Vogel J.H."/>
            <person name="Eyre T."/>
            <person name="Redmond S."/>
            <person name="Banerjee R."/>
            <person name="Chi J."/>
            <person name="Fu B."/>
            <person name="Langley E."/>
            <person name="Maguire S.F."/>
            <person name="Laird G.K."/>
            <person name="Lloyd D."/>
            <person name="Kenyon E."/>
            <person name="Donaldson S."/>
            <person name="Sehra H."/>
            <person name="Almeida-King J."/>
            <person name="Loveland J."/>
            <person name="Trevanion S."/>
            <person name="Jones M."/>
            <person name="Quail M."/>
            <person name="Willey D."/>
            <person name="Hunt A."/>
            <person name="Burton J."/>
            <person name="Sims S."/>
            <person name="McLay K."/>
            <person name="Plumb B."/>
            <person name="Davis J."/>
            <person name="Clee C."/>
            <person name="Oliver K."/>
            <person name="Clark R."/>
            <person name="Riddle C."/>
            <person name="Elliot D."/>
            <person name="Eliott D."/>
            <person name="Threadgold G."/>
            <person name="Harden G."/>
            <person name="Ware D."/>
            <person name="Begum S."/>
            <person name="Mortimore B."/>
            <person name="Mortimer B."/>
            <person name="Kerry G."/>
            <person name="Heath P."/>
            <person name="Phillimore B."/>
            <person name="Tracey A."/>
            <person name="Corby N."/>
            <person name="Dunn M."/>
            <person name="Johnson C."/>
            <person name="Wood J."/>
            <person name="Clark S."/>
            <person name="Pelan S."/>
            <person name="Griffiths G."/>
            <person name="Smith M."/>
            <person name="Glithero R."/>
            <person name="Howden P."/>
            <person name="Barker N."/>
            <person name="Lloyd C."/>
            <person name="Stevens C."/>
            <person name="Harley J."/>
            <person name="Holt K."/>
            <person name="Panagiotidis G."/>
            <person name="Lovell J."/>
            <person name="Beasley H."/>
            <person name="Henderson C."/>
            <person name="Gordon D."/>
            <person name="Auger K."/>
            <person name="Wright D."/>
            <person name="Collins J."/>
            <person name="Raisen C."/>
            <person name="Dyer L."/>
            <person name="Leung K."/>
            <person name="Robertson L."/>
            <person name="Ambridge K."/>
            <person name="Leongamornlert D."/>
            <person name="McGuire S."/>
            <person name="Gilderthorp R."/>
            <person name="Griffiths C."/>
            <person name="Manthravadi D."/>
            <person name="Nichol S."/>
            <person name="Barker G."/>
            <person name="Whitehead S."/>
            <person name="Kay M."/>
            <person name="Brown J."/>
            <person name="Murnane C."/>
            <person name="Gray E."/>
            <person name="Humphries M."/>
            <person name="Sycamore N."/>
            <person name="Barker D."/>
            <person name="Saunders D."/>
            <person name="Wallis J."/>
            <person name="Babbage A."/>
            <person name="Hammond S."/>
            <person name="Mashreghi-Mohammadi M."/>
            <person name="Barr L."/>
            <person name="Martin S."/>
            <person name="Wray P."/>
            <person name="Ellington A."/>
            <person name="Matthews N."/>
            <person name="Ellwood M."/>
            <person name="Woodmansey R."/>
            <person name="Clark G."/>
            <person name="Cooper J."/>
            <person name="Cooper J."/>
            <person name="Tromans A."/>
            <person name="Grafham D."/>
            <person name="Skuce C."/>
            <person name="Pandian R."/>
            <person name="Andrews R."/>
            <person name="Harrison E."/>
            <person name="Kimberley A."/>
            <person name="Garnett J."/>
            <person name="Fosker N."/>
            <person name="Hall R."/>
            <person name="Garner P."/>
            <person name="Kelly D."/>
            <person name="Bird C."/>
            <person name="Palmer S."/>
            <person name="Gehring I."/>
            <person name="Berger A."/>
            <person name="Dooley C.M."/>
            <person name="Ersan-Urun Z."/>
            <person name="Eser C."/>
            <person name="Geiger H."/>
            <person name="Geisler M."/>
            <person name="Karotki L."/>
            <person name="Kirn A."/>
            <person name="Konantz J."/>
            <person name="Konantz M."/>
            <person name="Oberlander M."/>
            <person name="Rudolph-Geiger S."/>
            <person name="Teucke M."/>
            <person name="Lanz C."/>
            <person name="Raddatz G."/>
            <person name="Osoegawa K."/>
            <person name="Zhu B."/>
            <person name="Rapp A."/>
            <person name="Widaa S."/>
            <person name="Langford C."/>
            <person name="Yang F."/>
            <person name="Schuster S.C."/>
            <person name="Carter N.P."/>
            <person name="Harrow J."/>
            <person name="Ning Z."/>
            <person name="Herrero J."/>
            <person name="Searle S.M."/>
            <person name="Enright A."/>
            <person name="Geisler R."/>
            <person name="Plasterk R.H."/>
            <person name="Lee C."/>
            <person name="Westerfield M."/>
            <person name="de Jong P.J."/>
            <person name="Zon L.I."/>
            <person name="Postlethwait J.H."/>
            <person name="Nusslein-Volhard C."/>
            <person name="Hubbard T.J."/>
            <person name="Roest Crollius H."/>
            <person name="Rogers J."/>
            <person name="Stemple D.L."/>
        </authorList>
    </citation>
    <scope>NUCLEOTIDE SEQUENCE [LARGE SCALE GENOMIC DNA]</scope>
    <source>
        <strain evidence="2">Tuebingen</strain>
    </source>
</reference>
<feature type="region of interest" description="Disordered" evidence="1">
    <location>
        <begin position="238"/>
        <end position="286"/>
    </location>
</feature>
<keyword evidence="6" id="KW-1267">Proteomics identification</keyword>
<dbReference type="SMR" id="F1Q636"/>
<dbReference type="Proteomes" id="UP000000437">
    <property type="component" value="Chromosome 20"/>
</dbReference>
<dbReference type="PANTHER" id="PTHR14030">
    <property type="entry name" value="MITOTIC CHECKPOINT SERINE/THREONINE-PROTEIN KINASE BUB1"/>
    <property type="match status" value="1"/>
</dbReference>
<dbReference type="Bgee" id="ENSDARG00000078825">
    <property type="expression patterns" value="Expressed in testis and 25 other cell types or tissues"/>
</dbReference>
<evidence type="ECO:0000313" key="2">
    <source>
        <dbReference type="Ensembl" id="ENSDARP00000101544"/>
    </source>
</evidence>
<feature type="region of interest" description="Disordered" evidence="1">
    <location>
        <begin position="102"/>
        <end position="142"/>
    </location>
</feature>
<dbReference type="GO" id="GO:0007094">
    <property type="term" value="P:mitotic spindle assembly checkpoint signaling"/>
    <property type="evidence" value="ECO:0000318"/>
    <property type="project" value="GO_Central"/>
</dbReference>
<dbReference type="Gene3D" id="1.10.510.10">
    <property type="entry name" value="Transferase(Phosphotransferase) domain 1"/>
    <property type="match status" value="1"/>
</dbReference>
<dbReference type="AGR" id="ZFIN:ZDB-GENE-041014-120"/>
<evidence type="ECO:0000256" key="1">
    <source>
        <dbReference type="SAM" id="MobiDB-lite"/>
    </source>
</evidence>
<dbReference type="ExpressionAtlas" id="F1Q636">
    <property type="expression patterns" value="baseline"/>
</dbReference>
<evidence type="ECO:0000313" key="3">
    <source>
        <dbReference type="Proteomes" id="UP000000437"/>
    </source>
</evidence>
<feature type="compositionally biased region" description="Polar residues" evidence="1">
    <location>
        <begin position="127"/>
        <end position="137"/>
    </location>
</feature>
<dbReference type="EMBL" id="CR545462">
    <property type="status" value="NOT_ANNOTATED_CDS"/>
    <property type="molecule type" value="Genomic_DNA"/>
</dbReference>
<reference evidence="4" key="3">
    <citation type="submission" date="2025-04" db="UniProtKB">
        <authorList>
            <consortium name="RefSeq"/>
        </authorList>
    </citation>
    <scope>IDENTIFICATION</scope>
    <source>
        <strain evidence="4">Tuebingen</strain>
    </source>
</reference>
<keyword evidence="3" id="KW-1185">Reference proteome</keyword>
<dbReference type="GeneTree" id="ENSGT00940000158912"/>
<dbReference type="GO" id="GO:0005634">
    <property type="term" value="C:nucleus"/>
    <property type="evidence" value="ECO:0000318"/>
    <property type="project" value="GO_Central"/>
</dbReference>
<dbReference type="CTD" id="567931"/>
<dbReference type="HOGENOM" id="CLU_383525_0_0_1"/>
<keyword evidence="4" id="KW-0808">Transferase</keyword>
<feature type="region of interest" description="Disordered" evidence="1">
    <location>
        <begin position="403"/>
        <end position="426"/>
    </location>
</feature>
<dbReference type="GO" id="GO:0051754">
    <property type="term" value="P:meiotic sister chromatid cohesion, centromeric"/>
    <property type="evidence" value="ECO:0000318"/>
    <property type="project" value="GO_Central"/>
</dbReference>
<gene>
    <name evidence="2 4 5" type="primary">bub1ba</name>
</gene>
<evidence type="ECO:0000313" key="5">
    <source>
        <dbReference type="ZFIN" id="ZDB-GENE-041014-120"/>
    </source>
</evidence>
<dbReference type="STRING" id="7955.ENSDARP00000101544"/>
<organism evidence="2">
    <name type="scientific">Danio rerio</name>
    <name type="common">Zebrafish</name>
    <name type="synonym">Brachydanio rerio</name>
    <dbReference type="NCBI Taxonomy" id="7955"/>
    <lineage>
        <taxon>Eukaryota</taxon>
        <taxon>Metazoa</taxon>
        <taxon>Chordata</taxon>
        <taxon>Craniata</taxon>
        <taxon>Vertebrata</taxon>
        <taxon>Euteleostomi</taxon>
        <taxon>Actinopterygii</taxon>
        <taxon>Neopterygii</taxon>
        <taxon>Teleostei</taxon>
        <taxon>Ostariophysi</taxon>
        <taxon>Cypriniformes</taxon>
        <taxon>Danionidae</taxon>
        <taxon>Danioninae</taxon>
        <taxon>Danio</taxon>
    </lineage>
</organism>
<evidence type="ECO:0007829" key="6">
    <source>
        <dbReference type="PeptideAtlas" id="F1Q636"/>
    </source>
</evidence>
<dbReference type="KEGG" id="dre:567931"/>
<dbReference type="OMA" id="HKEQNQE"/>
<dbReference type="eggNOG" id="KOG1166">
    <property type="taxonomic scope" value="Eukaryota"/>
</dbReference>
<feature type="compositionally biased region" description="Basic and acidic residues" evidence="1">
    <location>
        <begin position="407"/>
        <end position="425"/>
    </location>
</feature>
<dbReference type="Ensembl" id="ENSDART00000114313.5">
    <property type="protein sequence ID" value="ENSDARP00000101544.2"/>
    <property type="gene ID" value="ENSDARG00000078825.8"/>
</dbReference>
<dbReference type="ZFIN" id="ZDB-GENE-041014-120">
    <property type="gene designation" value="bub1ba"/>
</dbReference>
<keyword evidence="4" id="KW-0418">Kinase</keyword>